<feature type="compositionally biased region" description="Acidic residues" evidence="1">
    <location>
        <begin position="89"/>
        <end position="99"/>
    </location>
</feature>
<sequence length="425" mass="48092">MNLQQTRKRSASAMSMSDSQDSHKPHLPKDSINPLSHTPSVLTQLRLAGLADADQPPSFEQSKFPHRAWRDANASTRRGPATAVKPLESDSDEQDDQQDDGSGLRRRSRKKDGEKKTKYASEKSHFRPLVRAIYGFLDNGDVPNAKRAFGILTRSHVYGKPVDLRRNNYWALGAEILMREGGGVAAHSQEAEAEAYPAENIPRVREYFQDLIQRYPYNFKWRKAISAVDFWPALLSYEVYQLHVRQTASLRRLEHEAEDWEDDSFQENSVGSGHDGLTMDDSELVAEGPAWHSHARDRRLRQAKDQIRLRALDGLREVAGRMDDLLEDRPYSTNPELLRLRGMVSLYIGDLLIPAYTEKEGQVEEATARRGAENNNARNSFQRMMEHGGRPDTLIQQILAPAGEGHLPILPLFSSLPIREYGTAS</sequence>
<reference evidence="2" key="2">
    <citation type="submission" date="2020-11" db="EMBL/GenBank/DDBJ databases">
        <title>Whole genome sequencing of Colletotrichum sp.</title>
        <authorList>
            <person name="Li H."/>
        </authorList>
    </citation>
    <scope>NUCLEOTIDE SEQUENCE</scope>
    <source>
        <strain evidence="2">CkLH20</strain>
    </source>
</reference>
<dbReference type="GO" id="GO:0042790">
    <property type="term" value="P:nucleolar large rRNA transcription by RNA polymerase I"/>
    <property type="evidence" value="ECO:0007669"/>
    <property type="project" value="TreeGrafter"/>
</dbReference>
<dbReference type="GO" id="GO:0001164">
    <property type="term" value="F:RNA polymerase I core promoter sequence-specific DNA binding"/>
    <property type="evidence" value="ECO:0007669"/>
    <property type="project" value="TreeGrafter"/>
</dbReference>
<protein>
    <submittedName>
        <fullName evidence="2">Uncharacterized protein</fullName>
    </submittedName>
</protein>
<gene>
    <name evidence="2" type="ORF">CkaCkLH20_01530</name>
</gene>
<evidence type="ECO:0000313" key="3">
    <source>
        <dbReference type="Proteomes" id="UP000781932"/>
    </source>
</evidence>
<proteinExistence type="predicted"/>
<dbReference type="EMBL" id="JAATWM020000003">
    <property type="protein sequence ID" value="KAF9881380.1"/>
    <property type="molecule type" value="Genomic_DNA"/>
</dbReference>
<feature type="compositionally biased region" description="Basic residues" evidence="1">
    <location>
        <begin position="1"/>
        <end position="10"/>
    </location>
</feature>
<evidence type="ECO:0000256" key="1">
    <source>
        <dbReference type="SAM" id="MobiDB-lite"/>
    </source>
</evidence>
<dbReference type="RefSeq" id="XP_038750841.1">
    <property type="nucleotide sequence ID" value="XM_038884249.1"/>
</dbReference>
<dbReference type="AlphaFoldDB" id="A0A9P6IJC2"/>
<comment type="caution">
    <text evidence="2">The sequence shown here is derived from an EMBL/GenBank/DDBJ whole genome shotgun (WGS) entry which is preliminary data.</text>
</comment>
<dbReference type="PANTHER" id="PTHR28244:SF1">
    <property type="entry name" value="RNA POLYMERASE I-SPECIFIC TRANSCRIPTION INITIATION FACTOR RRN11"/>
    <property type="match status" value="1"/>
</dbReference>
<name>A0A9P6IJC2_9PEZI</name>
<accession>A0A9P6IJC2</accession>
<dbReference type="GO" id="GO:0070860">
    <property type="term" value="C:RNA polymerase I core factor complex"/>
    <property type="evidence" value="ECO:0007669"/>
    <property type="project" value="TreeGrafter"/>
</dbReference>
<feature type="compositionally biased region" description="Basic and acidic residues" evidence="1">
    <location>
        <begin position="20"/>
        <end position="29"/>
    </location>
</feature>
<feature type="compositionally biased region" description="Polar residues" evidence="1">
    <location>
        <begin position="33"/>
        <end position="43"/>
    </location>
</feature>
<dbReference type="GO" id="GO:0017025">
    <property type="term" value="F:TBP-class protein binding"/>
    <property type="evidence" value="ECO:0007669"/>
    <property type="project" value="TreeGrafter"/>
</dbReference>
<feature type="region of interest" description="Disordered" evidence="1">
    <location>
        <begin position="1"/>
        <end position="121"/>
    </location>
</feature>
<keyword evidence="3" id="KW-1185">Reference proteome</keyword>
<dbReference type="InterPro" id="IPR053029">
    <property type="entry name" value="RNA_pol_I-specific_init_factor"/>
</dbReference>
<reference evidence="2" key="1">
    <citation type="submission" date="2020-03" db="EMBL/GenBank/DDBJ databases">
        <authorList>
            <person name="He L."/>
        </authorList>
    </citation>
    <scope>NUCLEOTIDE SEQUENCE</scope>
    <source>
        <strain evidence="2">CkLH20</strain>
    </source>
</reference>
<feature type="compositionally biased region" description="Basic and acidic residues" evidence="1">
    <location>
        <begin position="111"/>
        <end position="121"/>
    </location>
</feature>
<dbReference type="OrthoDB" id="2159786at2759"/>
<dbReference type="GeneID" id="62157323"/>
<evidence type="ECO:0000313" key="2">
    <source>
        <dbReference type="EMBL" id="KAF9881380.1"/>
    </source>
</evidence>
<dbReference type="Proteomes" id="UP000781932">
    <property type="component" value="Unassembled WGS sequence"/>
</dbReference>
<organism evidence="2 3">
    <name type="scientific">Colletotrichum karsti</name>
    <dbReference type="NCBI Taxonomy" id="1095194"/>
    <lineage>
        <taxon>Eukaryota</taxon>
        <taxon>Fungi</taxon>
        <taxon>Dikarya</taxon>
        <taxon>Ascomycota</taxon>
        <taxon>Pezizomycotina</taxon>
        <taxon>Sordariomycetes</taxon>
        <taxon>Hypocreomycetidae</taxon>
        <taxon>Glomerellales</taxon>
        <taxon>Glomerellaceae</taxon>
        <taxon>Colletotrichum</taxon>
        <taxon>Colletotrichum boninense species complex</taxon>
    </lineage>
</organism>
<dbReference type="PANTHER" id="PTHR28244">
    <property type="entry name" value="RNA POLYMERASE I-SPECIFIC TRANSCRIPTION INITIATION FACTOR RRN11"/>
    <property type="match status" value="1"/>
</dbReference>